<keyword evidence="2" id="KW-1003">Cell membrane</keyword>
<dbReference type="EMBL" id="DXIE01000021">
    <property type="protein sequence ID" value="HIV61808.1"/>
    <property type="molecule type" value="Genomic_DNA"/>
</dbReference>
<dbReference type="Pfam" id="PF03631">
    <property type="entry name" value="Virul_fac_BrkB"/>
    <property type="match status" value="1"/>
</dbReference>
<dbReference type="InterPro" id="IPR017039">
    <property type="entry name" value="Virul_fac_BrkB"/>
</dbReference>
<evidence type="ECO:0000256" key="1">
    <source>
        <dbReference type="ARBA" id="ARBA00004651"/>
    </source>
</evidence>
<sequence>MLFGHNGIVRRVVRQYFKLGIPQSAAELSYFLLFSFCPILMFLTAALARINLSEETIYTFTQLLPESIQLMIQGYIDYISNQPSIRPMLVGTLLTLYFLSRAVRSMMYTIHQIYDIEDHKTIIYRWIMSFVFTCGFLLSIIGTLLLVIFSRMALSFIRTWLPIPYDITDSLASISMPIAVCIIFIFVLLVNKLMPAVKLKFSQILPGALFSFVSWFVISWAFSFYVNNIARYSLLYGSLGAIIILMIWLYMTSITLLLGPLLNQILLRKDDSL</sequence>
<organism evidence="7 8">
    <name type="scientific">Candidatus Butyricicoccus avistercoris</name>
    <dbReference type="NCBI Taxonomy" id="2838518"/>
    <lineage>
        <taxon>Bacteria</taxon>
        <taxon>Bacillati</taxon>
        <taxon>Bacillota</taxon>
        <taxon>Clostridia</taxon>
        <taxon>Eubacteriales</taxon>
        <taxon>Butyricicoccaceae</taxon>
        <taxon>Butyricicoccus</taxon>
    </lineage>
</organism>
<dbReference type="NCBIfam" id="TIGR00765">
    <property type="entry name" value="yihY_not_rbn"/>
    <property type="match status" value="1"/>
</dbReference>
<dbReference type="GO" id="GO:0005886">
    <property type="term" value="C:plasma membrane"/>
    <property type="evidence" value="ECO:0007669"/>
    <property type="project" value="UniProtKB-SubCell"/>
</dbReference>
<name>A0A9D1PI18_9FIRM</name>
<comment type="caution">
    <text evidence="7">The sequence shown here is derived from an EMBL/GenBank/DDBJ whole genome shotgun (WGS) entry which is preliminary data.</text>
</comment>
<evidence type="ECO:0000313" key="8">
    <source>
        <dbReference type="Proteomes" id="UP000886808"/>
    </source>
</evidence>
<evidence type="ECO:0000256" key="3">
    <source>
        <dbReference type="ARBA" id="ARBA00022692"/>
    </source>
</evidence>
<keyword evidence="5 6" id="KW-0472">Membrane</keyword>
<reference evidence="7" key="1">
    <citation type="journal article" date="2021" name="PeerJ">
        <title>Extensive microbial diversity within the chicken gut microbiome revealed by metagenomics and culture.</title>
        <authorList>
            <person name="Gilroy R."/>
            <person name="Ravi A."/>
            <person name="Getino M."/>
            <person name="Pursley I."/>
            <person name="Horton D.L."/>
            <person name="Alikhan N.F."/>
            <person name="Baker D."/>
            <person name="Gharbi K."/>
            <person name="Hall N."/>
            <person name="Watson M."/>
            <person name="Adriaenssens E.M."/>
            <person name="Foster-Nyarko E."/>
            <person name="Jarju S."/>
            <person name="Secka A."/>
            <person name="Antonio M."/>
            <person name="Oren A."/>
            <person name="Chaudhuri R.R."/>
            <person name="La Ragione R."/>
            <person name="Hildebrand F."/>
            <person name="Pallen M.J."/>
        </authorList>
    </citation>
    <scope>NUCLEOTIDE SEQUENCE</scope>
    <source>
        <strain evidence="7">CHK193-4272</strain>
    </source>
</reference>
<comment type="subcellular location">
    <subcellularLocation>
        <location evidence="1">Cell membrane</location>
        <topology evidence="1">Multi-pass membrane protein</topology>
    </subcellularLocation>
</comment>
<evidence type="ECO:0000313" key="7">
    <source>
        <dbReference type="EMBL" id="HIV61808.1"/>
    </source>
</evidence>
<reference evidence="7" key="2">
    <citation type="submission" date="2021-04" db="EMBL/GenBank/DDBJ databases">
        <authorList>
            <person name="Gilroy R."/>
        </authorList>
    </citation>
    <scope>NUCLEOTIDE SEQUENCE</scope>
    <source>
        <strain evidence="7">CHK193-4272</strain>
    </source>
</reference>
<evidence type="ECO:0000256" key="2">
    <source>
        <dbReference type="ARBA" id="ARBA00022475"/>
    </source>
</evidence>
<proteinExistence type="predicted"/>
<feature type="transmembrane region" description="Helical" evidence="6">
    <location>
        <begin position="123"/>
        <end position="150"/>
    </location>
</feature>
<accession>A0A9D1PI18</accession>
<feature type="transmembrane region" description="Helical" evidence="6">
    <location>
        <begin position="28"/>
        <end position="50"/>
    </location>
</feature>
<dbReference type="AlphaFoldDB" id="A0A9D1PI18"/>
<dbReference type="Proteomes" id="UP000886808">
    <property type="component" value="Unassembled WGS sequence"/>
</dbReference>
<dbReference type="PANTHER" id="PTHR30213">
    <property type="entry name" value="INNER MEMBRANE PROTEIN YHJD"/>
    <property type="match status" value="1"/>
</dbReference>
<feature type="transmembrane region" description="Helical" evidence="6">
    <location>
        <begin position="203"/>
        <end position="222"/>
    </location>
</feature>
<evidence type="ECO:0000256" key="5">
    <source>
        <dbReference type="ARBA" id="ARBA00023136"/>
    </source>
</evidence>
<feature type="transmembrane region" description="Helical" evidence="6">
    <location>
        <begin position="85"/>
        <end position="103"/>
    </location>
</feature>
<keyword evidence="4 6" id="KW-1133">Transmembrane helix</keyword>
<keyword evidence="3 6" id="KW-0812">Transmembrane</keyword>
<dbReference type="PIRSF" id="PIRSF035875">
    <property type="entry name" value="RNase_BN"/>
    <property type="match status" value="1"/>
</dbReference>
<evidence type="ECO:0000256" key="6">
    <source>
        <dbReference type="SAM" id="Phobius"/>
    </source>
</evidence>
<feature type="transmembrane region" description="Helical" evidence="6">
    <location>
        <begin position="234"/>
        <end position="259"/>
    </location>
</feature>
<gene>
    <name evidence="7" type="ORF">H9746_03030</name>
</gene>
<dbReference type="PANTHER" id="PTHR30213:SF0">
    <property type="entry name" value="UPF0761 MEMBRANE PROTEIN YIHY"/>
    <property type="match status" value="1"/>
</dbReference>
<feature type="transmembrane region" description="Helical" evidence="6">
    <location>
        <begin position="170"/>
        <end position="191"/>
    </location>
</feature>
<protein>
    <submittedName>
        <fullName evidence="7">YihY/virulence factor BrkB family protein</fullName>
    </submittedName>
</protein>
<evidence type="ECO:0000256" key="4">
    <source>
        <dbReference type="ARBA" id="ARBA00022989"/>
    </source>
</evidence>